<evidence type="ECO:0000256" key="1">
    <source>
        <dbReference type="SAM" id="Phobius"/>
    </source>
</evidence>
<accession>A0ABM1Y2U1</accession>
<proteinExistence type="predicted"/>
<dbReference type="Proteomes" id="UP000069940">
    <property type="component" value="Unassembled WGS sequence"/>
</dbReference>
<feature type="transmembrane region" description="Helical" evidence="1">
    <location>
        <begin position="297"/>
        <end position="322"/>
    </location>
</feature>
<feature type="signal peptide" evidence="2">
    <location>
        <begin position="1"/>
        <end position="21"/>
    </location>
</feature>
<reference evidence="4" key="2">
    <citation type="submission" date="2025-05" db="UniProtKB">
        <authorList>
            <consortium name="EnsemblMetazoa"/>
        </authorList>
    </citation>
    <scope>IDENTIFICATION</scope>
    <source>
        <strain evidence="4">Foshan</strain>
    </source>
</reference>
<keyword evidence="1" id="KW-0472">Membrane</keyword>
<keyword evidence="2" id="KW-0732">Signal</keyword>
<dbReference type="RefSeq" id="XP_062704996.1">
    <property type="nucleotide sequence ID" value="XM_062849012.1"/>
</dbReference>
<dbReference type="InterPro" id="IPR052728">
    <property type="entry name" value="O2_lipid_transport_reg"/>
</dbReference>
<name>A0ABM1Y2U1_AEDAL</name>
<evidence type="ECO:0000259" key="3">
    <source>
        <dbReference type="Pfam" id="PF01757"/>
    </source>
</evidence>
<feature type="domain" description="Acyltransferase 3" evidence="3">
    <location>
        <begin position="254"/>
        <end position="618"/>
    </location>
</feature>
<feature type="transmembrane region" description="Helical" evidence="1">
    <location>
        <begin position="257"/>
        <end position="277"/>
    </location>
</feature>
<dbReference type="PANTHER" id="PTHR11161">
    <property type="entry name" value="O-ACYLTRANSFERASE"/>
    <property type="match status" value="1"/>
</dbReference>
<protein>
    <recommendedName>
        <fullName evidence="3">Acyltransferase 3 domain-containing protein</fullName>
    </recommendedName>
</protein>
<reference evidence="5" key="1">
    <citation type="journal article" date="2015" name="Proc. Natl. Acad. Sci. U.S.A.">
        <title>Genome sequence of the Asian Tiger mosquito, Aedes albopictus, reveals insights into its biology, genetics, and evolution.</title>
        <authorList>
            <person name="Chen X.G."/>
            <person name="Jiang X."/>
            <person name="Gu J."/>
            <person name="Xu M."/>
            <person name="Wu Y."/>
            <person name="Deng Y."/>
            <person name="Zhang C."/>
            <person name="Bonizzoni M."/>
            <person name="Dermauw W."/>
            <person name="Vontas J."/>
            <person name="Armbruster P."/>
            <person name="Huang X."/>
            <person name="Yang Y."/>
            <person name="Zhang H."/>
            <person name="He W."/>
            <person name="Peng H."/>
            <person name="Liu Y."/>
            <person name="Wu K."/>
            <person name="Chen J."/>
            <person name="Lirakis M."/>
            <person name="Topalis P."/>
            <person name="Van Leeuwen T."/>
            <person name="Hall A.B."/>
            <person name="Jiang X."/>
            <person name="Thorpe C."/>
            <person name="Mueller R.L."/>
            <person name="Sun C."/>
            <person name="Waterhouse R.M."/>
            <person name="Yan G."/>
            <person name="Tu Z.J."/>
            <person name="Fang X."/>
            <person name="James A.A."/>
        </authorList>
    </citation>
    <scope>NUCLEOTIDE SEQUENCE [LARGE SCALE GENOMIC DNA]</scope>
    <source>
        <strain evidence="5">Foshan</strain>
    </source>
</reference>
<feature type="transmembrane region" description="Helical" evidence="1">
    <location>
        <begin position="437"/>
        <end position="456"/>
    </location>
</feature>
<evidence type="ECO:0000313" key="4">
    <source>
        <dbReference type="EnsemblMetazoa" id="AALFPA23_005145.P6504"/>
    </source>
</evidence>
<keyword evidence="1" id="KW-1133">Transmembrane helix</keyword>
<feature type="transmembrane region" description="Helical" evidence="1">
    <location>
        <begin position="408"/>
        <end position="430"/>
    </location>
</feature>
<feature type="chain" id="PRO_5045276395" description="Acyltransferase 3 domain-containing protein" evidence="2">
    <location>
        <begin position="22"/>
        <end position="642"/>
    </location>
</feature>
<evidence type="ECO:0000256" key="2">
    <source>
        <dbReference type="SAM" id="SignalP"/>
    </source>
</evidence>
<organism evidence="4 5">
    <name type="scientific">Aedes albopictus</name>
    <name type="common">Asian tiger mosquito</name>
    <name type="synonym">Stegomyia albopicta</name>
    <dbReference type="NCBI Taxonomy" id="7160"/>
    <lineage>
        <taxon>Eukaryota</taxon>
        <taxon>Metazoa</taxon>
        <taxon>Ecdysozoa</taxon>
        <taxon>Arthropoda</taxon>
        <taxon>Hexapoda</taxon>
        <taxon>Insecta</taxon>
        <taxon>Pterygota</taxon>
        <taxon>Neoptera</taxon>
        <taxon>Endopterygota</taxon>
        <taxon>Diptera</taxon>
        <taxon>Nematocera</taxon>
        <taxon>Culicoidea</taxon>
        <taxon>Culicidae</taxon>
        <taxon>Culicinae</taxon>
        <taxon>Aedini</taxon>
        <taxon>Aedes</taxon>
        <taxon>Stegomyia</taxon>
    </lineage>
</organism>
<dbReference type="PANTHER" id="PTHR11161:SF22">
    <property type="entry name" value="ACYLTRANSFERASE 3 DOMAIN-CONTAINING PROTEIN-RELATED"/>
    <property type="match status" value="1"/>
</dbReference>
<feature type="transmembrane region" description="Helical" evidence="1">
    <location>
        <begin position="486"/>
        <end position="503"/>
    </location>
</feature>
<dbReference type="Pfam" id="PF01757">
    <property type="entry name" value="Acyl_transf_3"/>
    <property type="match status" value="1"/>
</dbReference>
<dbReference type="GeneID" id="109417844"/>
<sequence>MKINHSFLVLAVMQFWSAVHGYDGDYNMTEYWKMPALFQYDSIESCLRSNPEGIFCVVKSVVKPDERSEIWAAIKKYSKYPYQYRHDVLTRGVCLGQCEELVKALSERDRVHYLQPKFDIDFRYIIDDWLLPNISHYRHQYGSLVNMCLNYRLQSTHNLTAFSEIEHCTRSATVDRKADFWDVLFGAIVTLLFTLAVGSSIYDWKLAKQDDHNHYRTPYNNRGRSLLTAFSIRRNINRLTIKLQTNQMQQDLRFLEAIRVLIMALITFSHVMIGLAMTTTQNPEFMEKLLSAPGFQIFLALMPFEVDCFFAISGLLLAVQFIKYTQSRRHFSWKPFWMGLVNRYLRSLPVYAMVMLFTVSVYDRLQISPSAYRIMPMVRRICRDKWWTNFLFINNYYRPEEQCMIHTWYLAADFQLFLVGFLILMVLWKYRSIERSLIYVILMAGILLPMANIYFYSMDAMMLLTNKGNAFQLWYDKWFTKTYESTESHCISYFGGMLVGIIYHKMQNDDLYLAKSKLYKTLQYSAFPLVLLFSLPAPLFHQYEFSKPSLWMAVYAGLHRLAITSFIAVGFLVLMFSNRDALFGRLRASKLLENAFYRVLGRLSFSFYLIHMNVLKTTYGNYHEGQRGSMGMVVRIATTSKF</sequence>
<feature type="transmembrane region" description="Helical" evidence="1">
    <location>
        <begin position="180"/>
        <end position="202"/>
    </location>
</feature>
<evidence type="ECO:0000313" key="5">
    <source>
        <dbReference type="Proteomes" id="UP000069940"/>
    </source>
</evidence>
<dbReference type="EnsemblMetazoa" id="AALFPA23_005145.R6504">
    <property type="protein sequence ID" value="AALFPA23_005145.P6504"/>
    <property type="gene ID" value="AALFPA23_005145"/>
</dbReference>
<feature type="transmembrane region" description="Helical" evidence="1">
    <location>
        <begin position="524"/>
        <end position="543"/>
    </location>
</feature>
<feature type="transmembrane region" description="Helical" evidence="1">
    <location>
        <begin position="343"/>
        <end position="362"/>
    </location>
</feature>
<dbReference type="InterPro" id="IPR002656">
    <property type="entry name" value="Acyl_transf_3_dom"/>
</dbReference>
<feature type="transmembrane region" description="Helical" evidence="1">
    <location>
        <begin position="549"/>
        <end position="574"/>
    </location>
</feature>
<keyword evidence="1" id="KW-0812">Transmembrane</keyword>
<keyword evidence="5" id="KW-1185">Reference proteome</keyword>